<comment type="caution">
    <text evidence="1">The sequence shown here is derived from an EMBL/GenBank/DDBJ whole genome shotgun (WGS) entry which is preliminary data.</text>
</comment>
<dbReference type="OrthoDB" id="6288569at2"/>
<dbReference type="AlphaFoldDB" id="A0A094JIT5"/>
<dbReference type="eggNOG" id="ENOG502Z95H">
    <property type="taxonomic scope" value="Bacteria"/>
</dbReference>
<accession>A0A094JIT5</accession>
<evidence type="ECO:0000313" key="2">
    <source>
        <dbReference type="Proteomes" id="UP000029264"/>
    </source>
</evidence>
<keyword evidence="2" id="KW-1185">Reference proteome</keyword>
<dbReference type="InterPro" id="IPR021433">
    <property type="entry name" value="DUF3083"/>
</dbReference>
<evidence type="ECO:0008006" key="3">
    <source>
        <dbReference type="Google" id="ProtNLM"/>
    </source>
</evidence>
<reference evidence="1 2" key="1">
    <citation type="submission" date="2014-06" db="EMBL/GenBank/DDBJ databases">
        <title>Shewanella sp. YQH10.</title>
        <authorList>
            <person name="Liu Y."/>
            <person name="Zeng R."/>
        </authorList>
    </citation>
    <scope>NUCLEOTIDE SEQUENCE [LARGE SCALE GENOMIC DNA]</scope>
    <source>
        <strain evidence="1 2">YQH10</strain>
    </source>
</reference>
<dbReference type="Proteomes" id="UP000029264">
    <property type="component" value="Unassembled WGS sequence"/>
</dbReference>
<proteinExistence type="predicted"/>
<dbReference type="Pfam" id="PF11281">
    <property type="entry name" value="DUF3083"/>
    <property type="match status" value="1"/>
</dbReference>
<evidence type="ECO:0000313" key="1">
    <source>
        <dbReference type="EMBL" id="KFZ37954.1"/>
    </source>
</evidence>
<dbReference type="EMBL" id="JPEO01000003">
    <property type="protein sequence ID" value="KFZ37954.1"/>
    <property type="molecule type" value="Genomic_DNA"/>
</dbReference>
<organism evidence="1 2">
    <name type="scientific">Shewanella mangrovi</name>
    <dbReference type="NCBI Taxonomy" id="1515746"/>
    <lineage>
        <taxon>Bacteria</taxon>
        <taxon>Pseudomonadati</taxon>
        <taxon>Pseudomonadota</taxon>
        <taxon>Gammaproteobacteria</taxon>
        <taxon>Alteromonadales</taxon>
        <taxon>Shewanellaceae</taxon>
        <taxon>Shewanella</taxon>
    </lineage>
</organism>
<dbReference type="RefSeq" id="WP_037440491.1">
    <property type="nucleotide sequence ID" value="NZ_JPEO01000003.1"/>
</dbReference>
<protein>
    <recommendedName>
        <fullName evidence="3">DUF3083 domain-containing protein</fullName>
    </recommendedName>
</protein>
<sequence length="352" mass="41046">MSQSKLYVPLTTRTNQYISAELKLTDELLVHYQDVEQCYQQIAEQFFKLTEVHHLFNVHVIANDKLPIVRYHTEAYCLQTAEQILFFYDPEHHEAQNLFYQADYRARKLRFLFLATGNDIRANAASFHKNVRMVIDKLSTQLPAQSQPFKVRDHQQMSYDLFAAAKRSTETYGYKLRNIYKRYKSRGCELPANYTSTAHVKVTLPLSRQLKQQLMLHGQDDQALYRYLEDHFLSAINQRHLTHAAMVANGLTPLVRNSKFELKGQTAETQHIGFNPNDNEAEYQRYWDGGKRHVEAVDFILVATTQDYAEPGYCRYMNHVEAALKDFAKSIGLDPKKQVMTVGFYQHISYLI</sequence>
<name>A0A094JIT5_9GAMM</name>
<gene>
    <name evidence="1" type="ORF">HR45_05425</name>
</gene>